<dbReference type="PROSITE" id="PS00857">
    <property type="entry name" value="PREPHENATE_DEHYDR_1"/>
    <property type="match status" value="1"/>
</dbReference>
<dbReference type="Pfam" id="PF00800">
    <property type="entry name" value="PDT"/>
    <property type="match status" value="1"/>
</dbReference>
<evidence type="ECO:0000313" key="15">
    <source>
        <dbReference type="Proteomes" id="UP000033457"/>
    </source>
</evidence>
<evidence type="ECO:0000256" key="9">
    <source>
        <dbReference type="PIRSR" id="PIRSR001500-2"/>
    </source>
</evidence>
<accession>A0A0F6R1Y8</accession>
<sequence length="317" mass="34697">MSVVVAYLGPEGTFTEAAMQKFIHRGSFGDKDIQALPLKTPYEAIETVRQGTADFACVAIENSVDGFVTPAYDALAAGCGVQIYDELDLPIAFTVMKSPGKPIGENPVVTTHPVAHQQVKKWLRDNIGSYEFSPAPSNAQAAIEVAQGRADIAAAPRLAAHKYGLEIIEDQVADVVGARTRFVVVSTAGRPAPRSGTDRTAVVFILPNKPGSLVSALNEFSLRGVDLSRIESRPIAQGLGDYRFHVEFNGHIDDLPVAEALRALYMHCEQVHFLGSWPADNANAREKELERDDYRLQQADRWVRSIREGKPDSEKDR</sequence>
<evidence type="ECO:0000256" key="3">
    <source>
        <dbReference type="ARBA" id="ARBA00021872"/>
    </source>
</evidence>
<evidence type="ECO:0000259" key="11">
    <source>
        <dbReference type="PROSITE" id="PS51171"/>
    </source>
</evidence>
<keyword evidence="7 10" id="KW-0456">Lyase</keyword>
<comment type="catalytic activity">
    <reaction evidence="8 10">
        <text>prephenate + H(+) = 3-phenylpyruvate + CO2 + H2O</text>
        <dbReference type="Rhea" id="RHEA:21648"/>
        <dbReference type="ChEBI" id="CHEBI:15377"/>
        <dbReference type="ChEBI" id="CHEBI:15378"/>
        <dbReference type="ChEBI" id="CHEBI:16526"/>
        <dbReference type="ChEBI" id="CHEBI:18005"/>
        <dbReference type="ChEBI" id="CHEBI:29934"/>
        <dbReference type="EC" id="4.2.1.51"/>
    </reaction>
</comment>
<dbReference type="SUPFAM" id="SSF55021">
    <property type="entry name" value="ACT-like"/>
    <property type="match status" value="1"/>
</dbReference>
<evidence type="ECO:0000256" key="8">
    <source>
        <dbReference type="ARBA" id="ARBA00047848"/>
    </source>
</evidence>
<dbReference type="GO" id="GO:0005737">
    <property type="term" value="C:cytoplasm"/>
    <property type="evidence" value="ECO:0007669"/>
    <property type="project" value="TreeGrafter"/>
</dbReference>
<dbReference type="PIRSF" id="PIRSF001500">
    <property type="entry name" value="Chor_mut_pdt_Ppr"/>
    <property type="match status" value="1"/>
</dbReference>
<evidence type="ECO:0000256" key="2">
    <source>
        <dbReference type="ARBA" id="ARBA00013147"/>
    </source>
</evidence>
<evidence type="ECO:0000256" key="5">
    <source>
        <dbReference type="ARBA" id="ARBA00023141"/>
    </source>
</evidence>
<dbReference type="PROSITE" id="PS51671">
    <property type="entry name" value="ACT"/>
    <property type="match status" value="1"/>
</dbReference>
<dbReference type="UniPathway" id="UPA00121">
    <property type="reaction ID" value="UER00345"/>
</dbReference>
<dbReference type="EC" id="4.2.1.51" evidence="2 10"/>
<dbReference type="HOGENOM" id="CLU_035008_0_0_11"/>
<dbReference type="EMBL" id="LR134377">
    <property type="protein sequence ID" value="VEH05879.1"/>
    <property type="molecule type" value="Genomic_DNA"/>
</dbReference>
<dbReference type="OrthoDB" id="9802281at2"/>
<evidence type="ECO:0000256" key="1">
    <source>
        <dbReference type="ARBA" id="ARBA00004741"/>
    </source>
</evidence>
<name>A0A0F6R1Y8_9CORY</name>
<keyword evidence="15" id="KW-1185">Reference proteome</keyword>
<dbReference type="CDD" id="cd04905">
    <property type="entry name" value="ACT_CM-PDT"/>
    <property type="match status" value="1"/>
</dbReference>
<dbReference type="Gene3D" id="3.30.70.260">
    <property type="match status" value="1"/>
</dbReference>
<feature type="domain" description="Prephenate dehydratase" evidence="11">
    <location>
        <begin position="4"/>
        <end position="187"/>
    </location>
</feature>
<reference evidence="13 15" key="1">
    <citation type="journal article" date="2015" name="Genome Announc.">
        <title>Complete Genome Sequence of Corynebacterium kutscheri DSM 20755, a Corynebacterial Type Strain with Remarkably Low G+C Content of Chromosomal DNA.</title>
        <authorList>
            <person name="Ruckert C."/>
            <person name="Albersmeier A."/>
            <person name="Winkler A."/>
            <person name="Tauch A."/>
        </authorList>
    </citation>
    <scope>NUCLEOTIDE SEQUENCE [LARGE SCALE GENOMIC DNA]</scope>
    <source>
        <strain evidence="13 15">DSM 20755</strain>
    </source>
</reference>
<evidence type="ECO:0000313" key="14">
    <source>
        <dbReference type="EMBL" id="VEH05879.1"/>
    </source>
</evidence>
<dbReference type="InterPro" id="IPR008242">
    <property type="entry name" value="Chor_mutase/pphenate_deHydtase"/>
</dbReference>
<evidence type="ECO:0000313" key="16">
    <source>
        <dbReference type="Proteomes" id="UP000271380"/>
    </source>
</evidence>
<dbReference type="SUPFAM" id="SSF53850">
    <property type="entry name" value="Periplasmic binding protein-like II"/>
    <property type="match status" value="1"/>
</dbReference>
<dbReference type="STRING" id="35755.UL82_10065"/>
<gene>
    <name evidence="10 13" type="primary">pheA</name>
    <name evidence="14" type="ORF">NCTC949_00838</name>
    <name evidence="13" type="ORF">UL82_10065</name>
</gene>
<evidence type="ECO:0000256" key="7">
    <source>
        <dbReference type="ARBA" id="ARBA00023239"/>
    </source>
</evidence>
<dbReference type="Proteomes" id="UP000033457">
    <property type="component" value="Chromosome"/>
</dbReference>
<evidence type="ECO:0000256" key="6">
    <source>
        <dbReference type="ARBA" id="ARBA00023222"/>
    </source>
</evidence>
<proteinExistence type="predicted"/>
<dbReference type="PANTHER" id="PTHR21022:SF19">
    <property type="entry name" value="PREPHENATE DEHYDRATASE-RELATED"/>
    <property type="match status" value="1"/>
</dbReference>
<dbReference type="GO" id="GO:0009094">
    <property type="term" value="P:L-phenylalanine biosynthetic process"/>
    <property type="evidence" value="ECO:0007669"/>
    <property type="project" value="UniProtKB-UniPathway"/>
</dbReference>
<dbReference type="CDD" id="cd13632">
    <property type="entry name" value="PBP2_Aa-PDT_like"/>
    <property type="match status" value="1"/>
</dbReference>
<dbReference type="InterPro" id="IPR018528">
    <property type="entry name" value="Preph_deHydtase_CS"/>
</dbReference>
<feature type="domain" description="ACT" evidence="12">
    <location>
        <begin position="201"/>
        <end position="278"/>
    </location>
</feature>
<evidence type="ECO:0000313" key="13">
    <source>
        <dbReference type="EMBL" id="AKE42150.1"/>
    </source>
</evidence>
<dbReference type="FunFam" id="3.30.70.260:FF:000012">
    <property type="entry name" value="Prephenate dehydratase"/>
    <property type="match status" value="1"/>
</dbReference>
<reference evidence="14 16" key="2">
    <citation type="submission" date="2018-12" db="EMBL/GenBank/DDBJ databases">
        <authorList>
            <consortium name="Pathogen Informatics"/>
        </authorList>
    </citation>
    <scope>NUCLEOTIDE SEQUENCE [LARGE SCALE GENOMIC DNA]</scope>
    <source>
        <strain evidence="14 16">NCTC949</strain>
    </source>
</reference>
<dbReference type="Pfam" id="PF01842">
    <property type="entry name" value="ACT"/>
    <property type="match status" value="1"/>
</dbReference>
<feature type="site" description="Essential for prephenate dehydratase activity" evidence="9">
    <location>
        <position position="180"/>
    </location>
</feature>
<keyword evidence="4 10" id="KW-0028">Amino-acid biosynthesis</keyword>
<dbReference type="Proteomes" id="UP000271380">
    <property type="component" value="Chromosome"/>
</dbReference>
<evidence type="ECO:0000259" key="12">
    <source>
        <dbReference type="PROSITE" id="PS51671"/>
    </source>
</evidence>
<keyword evidence="6 10" id="KW-0584">Phenylalanine biosynthesis</keyword>
<dbReference type="InterPro" id="IPR001086">
    <property type="entry name" value="Preph_deHydtase"/>
</dbReference>
<dbReference type="EMBL" id="CP011312">
    <property type="protein sequence ID" value="AKE42150.1"/>
    <property type="molecule type" value="Genomic_DNA"/>
</dbReference>
<keyword evidence="5 10" id="KW-0057">Aromatic amino acid biosynthesis</keyword>
<evidence type="ECO:0000256" key="4">
    <source>
        <dbReference type="ARBA" id="ARBA00022605"/>
    </source>
</evidence>
<protein>
    <recommendedName>
        <fullName evidence="3 10">Prephenate dehydratase</fullName>
        <shortName evidence="10">PDT</shortName>
        <ecNumber evidence="2 10">4.2.1.51</ecNumber>
    </recommendedName>
</protein>
<dbReference type="AlphaFoldDB" id="A0A0F6R1Y8"/>
<dbReference type="InterPro" id="IPR002912">
    <property type="entry name" value="ACT_dom"/>
</dbReference>
<dbReference type="PROSITE" id="PS00858">
    <property type="entry name" value="PREPHENATE_DEHYDR_2"/>
    <property type="match status" value="1"/>
</dbReference>
<dbReference type="RefSeq" id="WP_046440754.1">
    <property type="nucleotide sequence ID" value="NZ_CP011312.1"/>
</dbReference>
<dbReference type="GO" id="GO:0004664">
    <property type="term" value="F:prephenate dehydratase activity"/>
    <property type="evidence" value="ECO:0007669"/>
    <property type="project" value="UniProtKB-UniRule"/>
</dbReference>
<dbReference type="NCBIfam" id="NF008865">
    <property type="entry name" value="PRK11898.1"/>
    <property type="match status" value="1"/>
</dbReference>
<dbReference type="Gene3D" id="3.40.190.10">
    <property type="entry name" value="Periplasmic binding protein-like II"/>
    <property type="match status" value="2"/>
</dbReference>
<dbReference type="PROSITE" id="PS51171">
    <property type="entry name" value="PREPHENATE_DEHYDR_3"/>
    <property type="match status" value="1"/>
</dbReference>
<dbReference type="PANTHER" id="PTHR21022">
    <property type="entry name" value="PREPHENATE DEHYDRATASE P PROTEIN"/>
    <property type="match status" value="1"/>
</dbReference>
<dbReference type="InterPro" id="IPR045865">
    <property type="entry name" value="ACT-like_dom_sf"/>
</dbReference>
<organism evidence="13 15">
    <name type="scientific">Corynebacterium kutscheri</name>
    <dbReference type="NCBI Taxonomy" id="35755"/>
    <lineage>
        <taxon>Bacteria</taxon>
        <taxon>Bacillati</taxon>
        <taxon>Actinomycetota</taxon>
        <taxon>Actinomycetes</taxon>
        <taxon>Mycobacteriales</taxon>
        <taxon>Corynebacteriaceae</taxon>
        <taxon>Corynebacterium</taxon>
    </lineage>
</organism>
<evidence type="ECO:0000256" key="10">
    <source>
        <dbReference type="RuleBase" id="RU361254"/>
    </source>
</evidence>
<dbReference type="KEGG" id="cku:UL82_10065"/>
<comment type="pathway">
    <text evidence="1 10">Amino-acid biosynthesis; L-phenylalanine biosynthesis; phenylpyruvate from prephenate: step 1/1.</text>
</comment>